<reference evidence="1 2" key="1">
    <citation type="journal article" date="2022" name="New Phytol.">
        <title>Ecological generalism drives hyperdiversity of secondary metabolite gene clusters in xylarialean endophytes.</title>
        <authorList>
            <person name="Franco M.E.E."/>
            <person name="Wisecaver J.H."/>
            <person name="Arnold A.E."/>
            <person name="Ju Y.M."/>
            <person name="Slot J.C."/>
            <person name="Ahrendt S."/>
            <person name="Moore L.P."/>
            <person name="Eastman K.E."/>
            <person name="Scott K."/>
            <person name="Konkel Z."/>
            <person name="Mondo S.J."/>
            <person name="Kuo A."/>
            <person name="Hayes R.D."/>
            <person name="Haridas S."/>
            <person name="Andreopoulos B."/>
            <person name="Riley R."/>
            <person name="LaButti K."/>
            <person name="Pangilinan J."/>
            <person name="Lipzen A."/>
            <person name="Amirebrahimi M."/>
            <person name="Yan J."/>
            <person name="Adam C."/>
            <person name="Keymanesh K."/>
            <person name="Ng V."/>
            <person name="Louie K."/>
            <person name="Northen T."/>
            <person name="Drula E."/>
            <person name="Henrissat B."/>
            <person name="Hsieh H.M."/>
            <person name="Youens-Clark K."/>
            <person name="Lutzoni F."/>
            <person name="Miadlikowska J."/>
            <person name="Eastwood D.C."/>
            <person name="Hamelin R.C."/>
            <person name="Grigoriev I.V."/>
            <person name="U'Ren J.M."/>
        </authorList>
    </citation>
    <scope>NUCLEOTIDE SEQUENCE [LARGE SCALE GENOMIC DNA]</scope>
    <source>
        <strain evidence="1 2">CBS 119005</strain>
    </source>
</reference>
<comment type="caution">
    <text evidence="1">The sequence shown here is derived from an EMBL/GenBank/DDBJ whole genome shotgun (WGS) entry which is preliminary data.</text>
</comment>
<evidence type="ECO:0000313" key="2">
    <source>
        <dbReference type="Proteomes" id="UP001497700"/>
    </source>
</evidence>
<name>A0ACB9Z5F2_9PEZI</name>
<accession>A0ACB9Z5F2</accession>
<organism evidence="1 2">
    <name type="scientific">Hypoxylon rubiginosum</name>
    <dbReference type="NCBI Taxonomy" id="110542"/>
    <lineage>
        <taxon>Eukaryota</taxon>
        <taxon>Fungi</taxon>
        <taxon>Dikarya</taxon>
        <taxon>Ascomycota</taxon>
        <taxon>Pezizomycotina</taxon>
        <taxon>Sordariomycetes</taxon>
        <taxon>Xylariomycetidae</taxon>
        <taxon>Xylariales</taxon>
        <taxon>Hypoxylaceae</taxon>
        <taxon>Hypoxylon</taxon>
    </lineage>
</organism>
<sequence length="103" mass="11127">MHASKKLDRTDRNTDAGSSVKIYFTDGTTHECDILISDDGIHSAVRKIILGNGPAASPRNTGMWLVMTLQPYAEAQASTDNGLVNSEDAREYSWIQAGARASS</sequence>
<dbReference type="EMBL" id="MU393456">
    <property type="protein sequence ID" value="KAI4866659.1"/>
    <property type="molecule type" value="Genomic_DNA"/>
</dbReference>
<keyword evidence="2" id="KW-1185">Reference proteome</keyword>
<evidence type="ECO:0000313" key="1">
    <source>
        <dbReference type="EMBL" id="KAI4866659.1"/>
    </source>
</evidence>
<protein>
    <submittedName>
        <fullName evidence="1">Uncharacterized protein</fullName>
    </submittedName>
</protein>
<gene>
    <name evidence="1" type="ORF">F4820DRAFT_446881</name>
</gene>
<dbReference type="Proteomes" id="UP001497700">
    <property type="component" value="Unassembled WGS sequence"/>
</dbReference>
<proteinExistence type="predicted"/>